<comment type="cofactor">
    <cofactor evidence="16">
        <name>NH4(+)</name>
        <dbReference type="ChEBI" id="CHEBI:28938"/>
    </cofactor>
    <cofactor evidence="16">
        <name>K(+)</name>
        <dbReference type="ChEBI" id="CHEBI:29103"/>
    </cofactor>
    <text evidence="16">A monovalent cation. Ammonium or potassium.</text>
</comment>
<dbReference type="PANTHER" id="PTHR34265:SF1">
    <property type="entry name" value="TYPE III PANTOTHENATE KINASE"/>
    <property type="match status" value="1"/>
</dbReference>
<evidence type="ECO:0000313" key="19">
    <source>
        <dbReference type="Proteomes" id="UP000663859"/>
    </source>
</evidence>
<evidence type="ECO:0000256" key="11">
    <source>
        <dbReference type="ARBA" id="ARBA00022840"/>
    </source>
</evidence>
<keyword evidence="16" id="KW-0479">Metal-binding</keyword>
<organism evidence="18 19">
    <name type="scientific">Candidatus Methylacidithermus pantelleriae</name>
    <dbReference type="NCBI Taxonomy" id="2744239"/>
    <lineage>
        <taxon>Bacteria</taxon>
        <taxon>Pseudomonadati</taxon>
        <taxon>Verrucomicrobiota</taxon>
        <taxon>Methylacidiphilae</taxon>
        <taxon>Methylacidiphilales</taxon>
        <taxon>Methylacidiphilaceae</taxon>
        <taxon>Candidatus Methylacidithermus</taxon>
    </lineage>
</organism>
<keyword evidence="9 16" id="KW-0547">Nucleotide-binding</keyword>
<dbReference type="EC" id="2.7.1.33" evidence="6 16"/>
<evidence type="ECO:0000256" key="2">
    <source>
        <dbReference type="ARBA" id="ARBA00001958"/>
    </source>
</evidence>
<evidence type="ECO:0000256" key="7">
    <source>
        <dbReference type="ARBA" id="ARBA00022490"/>
    </source>
</evidence>
<evidence type="ECO:0000256" key="6">
    <source>
        <dbReference type="ARBA" id="ARBA00012102"/>
    </source>
</evidence>
<feature type="binding site" evidence="16">
    <location>
        <position position="118"/>
    </location>
    <ligand>
        <name>K(+)</name>
        <dbReference type="ChEBI" id="CHEBI:29103"/>
    </ligand>
</feature>
<evidence type="ECO:0000256" key="14">
    <source>
        <dbReference type="ARBA" id="ARBA00038036"/>
    </source>
</evidence>
<evidence type="ECO:0000256" key="1">
    <source>
        <dbReference type="ARBA" id="ARBA00001206"/>
    </source>
</evidence>
<comment type="subunit">
    <text evidence="5 16">Homodimer.</text>
</comment>
<evidence type="ECO:0000256" key="5">
    <source>
        <dbReference type="ARBA" id="ARBA00011738"/>
    </source>
</evidence>
<gene>
    <name evidence="16 18" type="primary">coaX</name>
    <name evidence="18" type="ORF">MPNT_10044</name>
</gene>
<feature type="active site" description="Proton acceptor" evidence="16">
    <location>
        <position position="98"/>
    </location>
</feature>
<dbReference type="HAMAP" id="MF_01274">
    <property type="entry name" value="Pantothen_kinase_3"/>
    <property type="match status" value="1"/>
</dbReference>
<comment type="caution">
    <text evidence="18">The sequence shown here is derived from an EMBL/GenBank/DDBJ whole genome shotgun (WGS) entry which is preliminary data.</text>
</comment>
<dbReference type="GO" id="GO:0015937">
    <property type="term" value="P:coenzyme A biosynthetic process"/>
    <property type="evidence" value="ECO:0007669"/>
    <property type="project" value="UniProtKB-UniRule"/>
</dbReference>
<dbReference type="SUPFAM" id="SSF53067">
    <property type="entry name" value="Actin-like ATPase domain"/>
    <property type="match status" value="2"/>
</dbReference>
<dbReference type="UniPathway" id="UPA00241">
    <property type="reaction ID" value="UER00352"/>
</dbReference>
<dbReference type="Pfam" id="PF03309">
    <property type="entry name" value="Pan_kinase"/>
    <property type="match status" value="1"/>
</dbReference>
<keyword evidence="12 16" id="KW-0630">Potassium</keyword>
<dbReference type="PANTHER" id="PTHR34265">
    <property type="entry name" value="TYPE III PANTOTHENATE KINASE"/>
    <property type="match status" value="1"/>
</dbReference>
<dbReference type="EMBL" id="CAJNOB010000001">
    <property type="protein sequence ID" value="CAF0688899.1"/>
    <property type="molecule type" value="Genomic_DNA"/>
</dbReference>
<feature type="binding site" evidence="16">
    <location>
        <begin position="7"/>
        <end position="14"/>
    </location>
    <ligand>
        <name>ATP</name>
        <dbReference type="ChEBI" id="CHEBI:30616"/>
    </ligand>
</feature>
<dbReference type="GO" id="GO:0004594">
    <property type="term" value="F:pantothenate kinase activity"/>
    <property type="evidence" value="ECO:0007669"/>
    <property type="project" value="UniProtKB-UniRule"/>
</dbReference>
<evidence type="ECO:0000256" key="10">
    <source>
        <dbReference type="ARBA" id="ARBA00022777"/>
    </source>
</evidence>
<comment type="pathway">
    <text evidence="4 16">Cofactor biosynthesis; coenzyme A biosynthesis; CoA from (R)-pantothenate: step 1/5.</text>
</comment>
<dbReference type="NCBIfam" id="TIGR00671">
    <property type="entry name" value="baf"/>
    <property type="match status" value="1"/>
</dbReference>
<evidence type="ECO:0000313" key="18">
    <source>
        <dbReference type="EMBL" id="CAF0688899.1"/>
    </source>
</evidence>
<feature type="binding site" evidence="16">
    <location>
        <position position="121"/>
    </location>
    <ligand>
        <name>ATP</name>
        <dbReference type="ChEBI" id="CHEBI:30616"/>
    </ligand>
</feature>
<evidence type="ECO:0000256" key="15">
    <source>
        <dbReference type="ARBA" id="ARBA00040883"/>
    </source>
</evidence>
<dbReference type="InterPro" id="IPR043129">
    <property type="entry name" value="ATPase_NBD"/>
</dbReference>
<dbReference type="Proteomes" id="UP000663859">
    <property type="component" value="Unassembled WGS sequence"/>
</dbReference>
<keyword evidence="19" id="KW-1185">Reference proteome</keyword>
<evidence type="ECO:0000256" key="17">
    <source>
        <dbReference type="SAM" id="MobiDB-lite"/>
    </source>
</evidence>
<dbReference type="CDD" id="cd24015">
    <property type="entry name" value="ASKHA_NBD_PanK-III"/>
    <property type="match status" value="1"/>
</dbReference>
<keyword evidence="8 16" id="KW-0808">Transferase</keyword>
<comment type="similarity">
    <text evidence="14 16">Belongs to the type III pantothenate kinase family.</text>
</comment>
<keyword evidence="13 16" id="KW-0173">Coenzyme A biosynthesis</keyword>
<feature type="compositionally biased region" description="Basic and acidic residues" evidence="17">
    <location>
        <begin position="251"/>
        <end position="260"/>
    </location>
</feature>
<feature type="compositionally biased region" description="Basic and acidic residues" evidence="17">
    <location>
        <begin position="281"/>
        <end position="290"/>
    </location>
</feature>
<evidence type="ECO:0000256" key="12">
    <source>
        <dbReference type="ARBA" id="ARBA00022958"/>
    </source>
</evidence>
<evidence type="ECO:0000256" key="8">
    <source>
        <dbReference type="ARBA" id="ARBA00022679"/>
    </source>
</evidence>
<accession>A0A8J2FR68</accession>
<dbReference type="InterPro" id="IPR004619">
    <property type="entry name" value="Type_III_PanK"/>
</dbReference>
<keyword evidence="7 16" id="KW-0963">Cytoplasm</keyword>
<comment type="function">
    <text evidence="16">Catalyzes the phosphorylation of pantothenate (Pan), the first step in CoA biosynthesis.</text>
</comment>
<proteinExistence type="inferred from homology"/>
<evidence type="ECO:0000256" key="16">
    <source>
        <dbReference type="HAMAP-Rule" id="MF_01274"/>
    </source>
</evidence>
<feature type="binding site" evidence="16">
    <location>
        <begin position="96"/>
        <end position="99"/>
    </location>
    <ligand>
        <name>substrate</name>
    </ligand>
</feature>
<dbReference type="GO" id="GO:0046872">
    <property type="term" value="F:metal ion binding"/>
    <property type="evidence" value="ECO:0007669"/>
    <property type="project" value="UniProtKB-KW"/>
</dbReference>
<evidence type="ECO:0000256" key="3">
    <source>
        <dbReference type="ARBA" id="ARBA00004496"/>
    </source>
</evidence>
<reference evidence="18" key="1">
    <citation type="submission" date="2021-02" db="EMBL/GenBank/DDBJ databases">
        <authorList>
            <person name="Cremers G."/>
            <person name="Picone N."/>
        </authorList>
    </citation>
    <scope>NUCLEOTIDE SEQUENCE</scope>
    <source>
        <strain evidence="18">PQ17</strain>
    </source>
</reference>
<protein>
    <recommendedName>
        <fullName evidence="15 16">Type III pantothenate kinase</fullName>
        <ecNumber evidence="6 16">2.7.1.33</ecNumber>
    </recommendedName>
    <alternativeName>
        <fullName evidence="16">PanK-III</fullName>
    </alternativeName>
    <alternativeName>
        <fullName evidence="16">Pantothenic acid kinase</fullName>
    </alternativeName>
</protein>
<dbReference type="RefSeq" id="WP_174581584.1">
    <property type="nucleotide sequence ID" value="NZ_CAJNOB010000001.1"/>
</dbReference>
<keyword evidence="11 16" id="KW-0067">ATP-binding</keyword>
<feature type="region of interest" description="Disordered" evidence="17">
    <location>
        <begin position="251"/>
        <end position="290"/>
    </location>
</feature>
<comment type="cofactor">
    <cofactor evidence="2">
        <name>K(+)</name>
        <dbReference type="ChEBI" id="CHEBI:29103"/>
    </cofactor>
</comment>
<dbReference type="GO" id="GO:0005524">
    <property type="term" value="F:ATP binding"/>
    <property type="evidence" value="ECO:0007669"/>
    <property type="project" value="UniProtKB-UniRule"/>
</dbReference>
<dbReference type="AlphaFoldDB" id="A0A8J2FR68"/>
<sequence>MGFHAVDVGNRRVKWAWAEGSRLVLWQSHPTSRISGEWFQRQWSKQPTAPIVLCSVVPRVTKIFTQRSFHAKLVLVSSRTVQPLLPMAYPRPWEIGADRLANGIALREKKLYPAVAVDIGTAITFDVIDRKGVFCGGAIAPGPAVAAEFLATRTAQLPKIQIGNWREPHRVIGKSTKQALHTGLVMGWRGLVQGIVEAIAQELGEKTLRVVVTGGDAPAIFPRIPAGWEYDPLLTLEGIRYLGQYWLEKDKTMDPSPEGKRPRRCLVDPVRAGARRKRWSPKPERKESSG</sequence>
<dbReference type="Gene3D" id="3.30.420.40">
    <property type="match status" value="2"/>
</dbReference>
<evidence type="ECO:0000256" key="13">
    <source>
        <dbReference type="ARBA" id="ARBA00022993"/>
    </source>
</evidence>
<evidence type="ECO:0000256" key="4">
    <source>
        <dbReference type="ARBA" id="ARBA00005225"/>
    </source>
</evidence>
<feature type="binding site" evidence="16">
    <location>
        <position position="89"/>
    </location>
    <ligand>
        <name>substrate</name>
    </ligand>
</feature>
<feature type="binding site" evidence="16">
    <location>
        <position position="176"/>
    </location>
    <ligand>
        <name>substrate</name>
    </ligand>
</feature>
<comment type="subcellular location">
    <subcellularLocation>
        <location evidence="3 16">Cytoplasm</location>
    </subcellularLocation>
</comment>
<comment type="catalytic activity">
    <reaction evidence="1 16">
        <text>(R)-pantothenate + ATP = (R)-4'-phosphopantothenate + ADP + H(+)</text>
        <dbReference type="Rhea" id="RHEA:16373"/>
        <dbReference type="ChEBI" id="CHEBI:10986"/>
        <dbReference type="ChEBI" id="CHEBI:15378"/>
        <dbReference type="ChEBI" id="CHEBI:29032"/>
        <dbReference type="ChEBI" id="CHEBI:30616"/>
        <dbReference type="ChEBI" id="CHEBI:456216"/>
        <dbReference type="EC" id="2.7.1.33"/>
    </reaction>
</comment>
<keyword evidence="10 16" id="KW-0418">Kinase</keyword>
<dbReference type="GO" id="GO:0005737">
    <property type="term" value="C:cytoplasm"/>
    <property type="evidence" value="ECO:0007669"/>
    <property type="project" value="UniProtKB-SubCell"/>
</dbReference>
<evidence type="ECO:0000256" key="9">
    <source>
        <dbReference type="ARBA" id="ARBA00022741"/>
    </source>
</evidence>
<name>A0A8J2FR68_9BACT</name>